<evidence type="ECO:0000313" key="5">
    <source>
        <dbReference type="EMBL" id="PWA48062.1"/>
    </source>
</evidence>
<feature type="domain" description="Helicase ATP-binding" evidence="4">
    <location>
        <begin position="1"/>
        <end position="115"/>
    </location>
</feature>
<dbReference type="Gene3D" id="3.40.50.300">
    <property type="entry name" value="P-loop containing nucleotide triphosphate hydrolases"/>
    <property type="match status" value="1"/>
</dbReference>
<comment type="caution">
    <text evidence="5">The sequence shown here is derived from an EMBL/GenBank/DDBJ whole genome shotgun (WGS) entry which is preliminary data.</text>
</comment>
<keyword evidence="3" id="KW-0694">RNA-binding</keyword>
<sequence length="153" mass="17400">MIRRTNVKVVVEYGGTPVYNQLRSFERDVDILVTTPGRPTDMIERSKYHLKRIKYLPLDAADRMLDVGFEPQIRKIVERMDTPPPSRRQTMLFSATYPSEVQPTRLYGFYVAGTLYVKAACILEGNHDQAPFGCIAFGSIREDSLKGNDNAIL</sequence>
<dbReference type="InterPro" id="IPR014001">
    <property type="entry name" value="Helicase_ATP-bd"/>
</dbReference>
<dbReference type="InterPro" id="IPR011545">
    <property type="entry name" value="DEAD/DEAH_box_helicase_dom"/>
</dbReference>
<dbReference type="GO" id="GO:0004386">
    <property type="term" value="F:helicase activity"/>
    <property type="evidence" value="ECO:0007669"/>
    <property type="project" value="UniProtKB-KW"/>
</dbReference>
<keyword evidence="2 5" id="KW-0547">Nucleotide-binding</keyword>
<name>A0A2U1LGH1_ARTAN</name>
<evidence type="ECO:0000256" key="3">
    <source>
        <dbReference type="ARBA" id="ARBA00022884"/>
    </source>
</evidence>
<evidence type="ECO:0000256" key="2">
    <source>
        <dbReference type="ARBA" id="ARBA00022806"/>
    </source>
</evidence>
<dbReference type="InterPro" id="IPR027417">
    <property type="entry name" value="P-loop_NTPase"/>
</dbReference>
<evidence type="ECO:0000313" key="6">
    <source>
        <dbReference type="Proteomes" id="UP000245207"/>
    </source>
</evidence>
<keyword evidence="2 5" id="KW-0067">ATP-binding</keyword>
<dbReference type="STRING" id="35608.A0A2U1LGH1"/>
<keyword evidence="6" id="KW-1185">Reference proteome</keyword>
<dbReference type="GO" id="GO:0003723">
    <property type="term" value="F:RNA binding"/>
    <property type="evidence" value="ECO:0007669"/>
    <property type="project" value="UniProtKB-KW"/>
</dbReference>
<protein>
    <submittedName>
        <fullName evidence="5">DEAD-box ATP-dependent RNA helicase 52C</fullName>
    </submittedName>
</protein>
<accession>A0A2U1LGH1</accession>
<reference evidence="5 6" key="1">
    <citation type="journal article" date="2018" name="Mol. Plant">
        <title>The genome of Artemisia annua provides insight into the evolution of Asteraceae family and artemisinin biosynthesis.</title>
        <authorList>
            <person name="Shen Q."/>
            <person name="Zhang L."/>
            <person name="Liao Z."/>
            <person name="Wang S."/>
            <person name="Yan T."/>
            <person name="Shi P."/>
            <person name="Liu M."/>
            <person name="Fu X."/>
            <person name="Pan Q."/>
            <person name="Wang Y."/>
            <person name="Lv Z."/>
            <person name="Lu X."/>
            <person name="Zhang F."/>
            <person name="Jiang W."/>
            <person name="Ma Y."/>
            <person name="Chen M."/>
            <person name="Hao X."/>
            <person name="Li L."/>
            <person name="Tang Y."/>
            <person name="Lv G."/>
            <person name="Zhou Y."/>
            <person name="Sun X."/>
            <person name="Brodelius P.E."/>
            <person name="Rose J.K.C."/>
            <person name="Tang K."/>
        </authorList>
    </citation>
    <scope>NUCLEOTIDE SEQUENCE [LARGE SCALE GENOMIC DNA]</scope>
    <source>
        <strain evidence="6">cv. Huhao1</strain>
        <tissue evidence="5">Leaf</tissue>
    </source>
</reference>
<dbReference type="Pfam" id="PF00270">
    <property type="entry name" value="DEAD"/>
    <property type="match status" value="1"/>
</dbReference>
<evidence type="ECO:0000259" key="4">
    <source>
        <dbReference type="PROSITE" id="PS51192"/>
    </source>
</evidence>
<gene>
    <name evidence="5" type="ORF">CTI12_AA493770</name>
</gene>
<dbReference type="EMBL" id="PKPP01009520">
    <property type="protein sequence ID" value="PWA48062.1"/>
    <property type="molecule type" value="Genomic_DNA"/>
</dbReference>
<proteinExistence type="predicted"/>
<dbReference type="AlphaFoldDB" id="A0A2U1LGH1"/>
<dbReference type="GO" id="GO:0005524">
    <property type="term" value="F:ATP binding"/>
    <property type="evidence" value="ECO:0007669"/>
    <property type="project" value="InterPro"/>
</dbReference>
<dbReference type="SUPFAM" id="SSF52540">
    <property type="entry name" value="P-loop containing nucleoside triphosphate hydrolases"/>
    <property type="match status" value="1"/>
</dbReference>
<dbReference type="OrthoDB" id="409977at2759"/>
<dbReference type="GO" id="GO:0016787">
    <property type="term" value="F:hydrolase activity"/>
    <property type="evidence" value="ECO:0007669"/>
    <property type="project" value="UniProtKB-KW"/>
</dbReference>
<dbReference type="PROSITE" id="PS51192">
    <property type="entry name" value="HELICASE_ATP_BIND_1"/>
    <property type="match status" value="1"/>
</dbReference>
<keyword evidence="2 5" id="KW-0347">Helicase</keyword>
<dbReference type="PANTHER" id="PTHR47958">
    <property type="entry name" value="ATP-DEPENDENT RNA HELICASE DBP3"/>
    <property type="match status" value="1"/>
</dbReference>
<keyword evidence="1" id="KW-0378">Hydrolase</keyword>
<evidence type="ECO:0000256" key="1">
    <source>
        <dbReference type="ARBA" id="ARBA00022801"/>
    </source>
</evidence>
<organism evidence="5 6">
    <name type="scientific">Artemisia annua</name>
    <name type="common">Sweet wormwood</name>
    <dbReference type="NCBI Taxonomy" id="35608"/>
    <lineage>
        <taxon>Eukaryota</taxon>
        <taxon>Viridiplantae</taxon>
        <taxon>Streptophyta</taxon>
        <taxon>Embryophyta</taxon>
        <taxon>Tracheophyta</taxon>
        <taxon>Spermatophyta</taxon>
        <taxon>Magnoliopsida</taxon>
        <taxon>eudicotyledons</taxon>
        <taxon>Gunneridae</taxon>
        <taxon>Pentapetalae</taxon>
        <taxon>asterids</taxon>
        <taxon>campanulids</taxon>
        <taxon>Asterales</taxon>
        <taxon>Asteraceae</taxon>
        <taxon>Asteroideae</taxon>
        <taxon>Anthemideae</taxon>
        <taxon>Artemisiinae</taxon>
        <taxon>Artemisia</taxon>
    </lineage>
</organism>
<dbReference type="Proteomes" id="UP000245207">
    <property type="component" value="Unassembled WGS sequence"/>
</dbReference>